<evidence type="ECO:0000313" key="2">
    <source>
        <dbReference type="EMBL" id="AKO65265.1"/>
    </source>
</evidence>
<dbReference type="EMBL" id="CP011002">
    <property type="protein sequence ID" value="AKO65265.1"/>
    <property type="molecule type" value="Genomic_DNA"/>
</dbReference>
<feature type="signal peptide" evidence="1">
    <location>
        <begin position="1"/>
        <end position="19"/>
    </location>
</feature>
<gene>
    <name evidence="2" type="ORF">VI33_00370</name>
</gene>
<dbReference type="Proteomes" id="UP000066549">
    <property type="component" value="Chromosome"/>
</dbReference>
<evidence type="ECO:0000256" key="1">
    <source>
        <dbReference type="SAM" id="SignalP"/>
    </source>
</evidence>
<proteinExistence type="predicted"/>
<feature type="chain" id="PRO_5005206249" evidence="1">
    <location>
        <begin position="20"/>
        <end position="103"/>
    </location>
</feature>
<organism evidence="2 3">
    <name type="scientific">Methylophilales bacterium MBRS-H7</name>
    <dbReference type="NCBI Taxonomy" id="1623450"/>
    <lineage>
        <taxon>Bacteria</taxon>
        <taxon>Pseudomonadati</taxon>
        <taxon>Pseudomonadota</taxon>
        <taxon>Betaproteobacteria</taxon>
        <taxon>Nitrosomonadales</taxon>
        <taxon>OM43 clade</taxon>
    </lineage>
</organism>
<dbReference type="AlphaFoldDB" id="A0A0H4IZL3"/>
<accession>A0A0H4IZL3</accession>
<keyword evidence="1" id="KW-0732">Signal</keyword>
<evidence type="ECO:0000313" key="3">
    <source>
        <dbReference type="Proteomes" id="UP000066549"/>
    </source>
</evidence>
<protein>
    <submittedName>
        <fullName evidence="2">Uncharacterized protein</fullName>
    </submittedName>
</protein>
<sequence>MTVFLFLALSIGSVLQANAFASHQFMDTQSNEMSHDMSDCHKEKSDKKKYSAKCFSFCNAMTIAKMLTNINSLQINNSNIQLDTYFLKKYSIKLPNPERPPIS</sequence>
<keyword evidence="3" id="KW-1185">Reference proteome</keyword>
<reference evidence="2 3" key="1">
    <citation type="submission" date="2015-03" db="EMBL/GenBank/DDBJ databases">
        <title>Comparative analysis of the OM43 clade including a novel species from Red Sea uncovers genomic and metabolic diversity among marine methylotrophs.</title>
        <authorList>
            <person name="Jimenez-Infante F."/>
            <person name="Ngugi D.K."/>
            <person name="Vinu M."/>
            <person name="Alam I."/>
            <person name="Kamau A."/>
            <person name="Blom J."/>
            <person name="Bajic V.B."/>
            <person name="Stingl U."/>
        </authorList>
    </citation>
    <scope>NUCLEOTIDE SEQUENCE [LARGE SCALE GENOMIC DNA]</scope>
    <source>
        <strain evidence="2 3">MBRSH7</strain>
    </source>
</reference>
<name>A0A0H4IZL3_9PROT</name>